<evidence type="ECO:0000256" key="1">
    <source>
        <dbReference type="ARBA" id="ARBA00022729"/>
    </source>
</evidence>
<evidence type="ECO:0000313" key="8">
    <source>
        <dbReference type="Proteomes" id="UP000647133"/>
    </source>
</evidence>
<evidence type="ECO:0000313" key="7">
    <source>
        <dbReference type="EMBL" id="MBD8488714.1"/>
    </source>
</evidence>
<reference evidence="7 8" key="1">
    <citation type="submission" date="2020-09" db="EMBL/GenBank/DDBJ databases">
        <title>Echinicola sp. CAU 1574 isolated from sand of Sido Beach.</title>
        <authorList>
            <person name="Kim W."/>
        </authorList>
    </citation>
    <scope>NUCLEOTIDE SEQUENCE [LARGE SCALE GENOMIC DNA]</scope>
    <source>
        <strain evidence="7 8">CAU 1574</strain>
    </source>
</reference>
<dbReference type="InterPro" id="IPR036328">
    <property type="entry name" value="MliC_sf"/>
</dbReference>
<evidence type="ECO:0000256" key="5">
    <source>
        <dbReference type="SAM" id="SignalP"/>
    </source>
</evidence>
<evidence type="ECO:0000256" key="4">
    <source>
        <dbReference type="ARBA" id="ARBA00023288"/>
    </source>
</evidence>
<feature type="signal peptide" evidence="5">
    <location>
        <begin position="1"/>
        <end position="24"/>
    </location>
</feature>
<keyword evidence="4" id="KW-0449">Lipoprotein</keyword>
<sequence>MMNHTLLLKLLLIFGFIVSCQSKSTDDQKNTDSLQEVEEGETYRYLADDQEHYYSVIFLKNDTSQHLVLLDETNGQQYELQSAQAASGSKYQNQEGYFFWIKGEEFMWGKDDSISQKGHLIVDEKRSTNEASLFDLSLQGNYVDDSYAKREEGFDWVAISIGKINAHTMRVSIRSRADKKKPTCTLDVNATVISENQLKAFEDDKAILFNFENNQLTIKTENEADDGILYFFCSGGASIGGTYSKIEGELDHKQIDPTQYAKTLYMGDQIFFLSVKENQLTIESPTLEIDKGPYKQALKGEVINAELGDLDIDNQAEIFIYTKDDKGFGHLVGYSVNTGKSLSMINMPDIQTNPEASDSYEGQDEFAVVESTLVRRYPIAGTDQMRQIQYKLKDGEAAKQLIIDKIIEY</sequence>
<organism evidence="7 8">
    <name type="scientific">Echinicola arenosa</name>
    <dbReference type="NCBI Taxonomy" id="2774144"/>
    <lineage>
        <taxon>Bacteria</taxon>
        <taxon>Pseudomonadati</taxon>
        <taxon>Bacteroidota</taxon>
        <taxon>Cytophagia</taxon>
        <taxon>Cytophagales</taxon>
        <taxon>Cyclobacteriaceae</taxon>
        <taxon>Echinicola</taxon>
    </lineage>
</organism>
<keyword evidence="2" id="KW-0472">Membrane</keyword>
<feature type="chain" id="PRO_5046896096" evidence="5">
    <location>
        <begin position="25"/>
        <end position="409"/>
    </location>
</feature>
<comment type="caution">
    <text evidence="7">The sequence shown here is derived from an EMBL/GenBank/DDBJ whole genome shotgun (WGS) entry which is preliminary data.</text>
</comment>
<dbReference type="InterPro" id="IPR018660">
    <property type="entry name" value="MliC"/>
</dbReference>
<keyword evidence="8" id="KW-1185">Reference proteome</keyword>
<keyword evidence="1 5" id="KW-0732">Signal</keyword>
<dbReference type="Gene3D" id="2.40.128.200">
    <property type="match status" value="1"/>
</dbReference>
<dbReference type="Pfam" id="PF09864">
    <property type="entry name" value="MliC"/>
    <property type="match status" value="1"/>
</dbReference>
<dbReference type="RefSeq" id="WP_192009569.1">
    <property type="nucleotide sequence ID" value="NZ_JACYTQ010000002.1"/>
</dbReference>
<feature type="domain" description="C-type lysozyme inhibitor" evidence="6">
    <location>
        <begin position="56"/>
        <end position="111"/>
    </location>
</feature>
<dbReference type="Proteomes" id="UP000647133">
    <property type="component" value="Unassembled WGS sequence"/>
</dbReference>
<protein>
    <submittedName>
        <fullName evidence="7">MliC family protein</fullName>
    </submittedName>
</protein>
<evidence type="ECO:0000256" key="2">
    <source>
        <dbReference type="ARBA" id="ARBA00023136"/>
    </source>
</evidence>
<dbReference type="EMBL" id="JACYTQ010000002">
    <property type="protein sequence ID" value="MBD8488714.1"/>
    <property type="molecule type" value="Genomic_DNA"/>
</dbReference>
<proteinExistence type="predicted"/>
<evidence type="ECO:0000259" key="6">
    <source>
        <dbReference type="Pfam" id="PF09864"/>
    </source>
</evidence>
<keyword evidence="3" id="KW-0564">Palmitate</keyword>
<gene>
    <name evidence="7" type="ORF">IFO69_08160</name>
</gene>
<evidence type="ECO:0000256" key="3">
    <source>
        <dbReference type="ARBA" id="ARBA00023139"/>
    </source>
</evidence>
<accession>A0ABR9AIP9</accession>
<name>A0ABR9AIP9_9BACT</name>
<dbReference type="SUPFAM" id="SSF141488">
    <property type="entry name" value="YdhA-like"/>
    <property type="match status" value="1"/>
</dbReference>